<keyword evidence="5" id="KW-1185">Reference proteome</keyword>
<evidence type="ECO:0000256" key="1">
    <source>
        <dbReference type="ARBA" id="ARBA00010088"/>
    </source>
</evidence>
<dbReference type="InterPro" id="IPR050228">
    <property type="entry name" value="Carboxylesterase_BioH"/>
</dbReference>
<evidence type="ECO:0000256" key="2">
    <source>
        <dbReference type="ARBA" id="ARBA00022801"/>
    </source>
</evidence>
<name>A0A0C3P4A5_PISTI</name>
<dbReference type="AlphaFoldDB" id="A0A0C3P4A5"/>
<dbReference type="PANTHER" id="PTHR43194:SF2">
    <property type="entry name" value="PEROXISOMAL MEMBRANE PROTEIN LPX1"/>
    <property type="match status" value="1"/>
</dbReference>
<dbReference type="InterPro" id="IPR002410">
    <property type="entry name" value="Peptidase_S33"/>
</dbReference>
<dbReference type="PRINTS" id="PR00111">
    <property type="entry name" value="ABHYDROLASE"/>
</dbReference>
<dbReference type="SUPFAM" id="SSF53474">
    <property type="entry name" value="alpha/beta-Hydrolases"/>
    <property type="match status" value="1"/>
</dbReference>
<dbReference type="EMBL" id="KN831959">
    <property type="protein sequence ID" value="KIO07855.1"/>
    <property type="molecule type" value="Genomic_DNA"/>
</dbReference>
<dbReference type="Gene3D" id="3.40.50.1820">
    <property type="entry name" value="alpha/beta hydrolase"/>
    <property type="match status" value="1"/>
</dbReference>
<evidence type="ECO:0000259" key="3">
    <source>
        <dbReference type="Pfam" id="PF00561"/>
    </source>
</evidence>
<reference evidence="5" key="2">
    <citation type="submission" date="2015-01" db="EMBL/GenBank/DDBJ databases">
        <title>Evolutionary Origins and Diversification of the Mycorrhizal Mutualists.</title>
        <authorList>
            <consortium name="DOE Joint Genome Institute"/>
            <consortium name="Mycorrhizal Genomics Consortium"/>
            <person name="Kohler A."/>
            <person name="Kuo A."/>
            <person name="Nagy L.G."/>
            <person name="Floudas D."/>
            <person name="Copeland A."/>
            <person name="Barry K.W."/>
            <person name="Cichocki N."/>
            <person name="Veneault-Fourrey C."/>
            <person name="LaButti K."/>
            <person name="Lindquist E.A."/>
            <person name="Lipzen A."/>
            <person name="Lundell T."/>
            <person name="Morin E."/>
            <person name="Murat C."/>
            <person name="Riley R."/>
            <person name="Ohm R."/>
            <person name="Sun H."/>
            <person name="Tunlid A."/>
            <person name="Henrissat B."/>
            <person name="Grigoriev I.V."/>
            <person name="Hibbett D.S."/>
            <person name="Martin F."/>
        </authorList>
    </citation>
    <scope>NUCLEOTIDE SEQUENCE [LARGE SCALE GENOMIC DNA]</scope>
    <source>
        <strain evidence="5">Marx 270</strain>
    </source>
</reference>
<reference evidence="4 5" key="1">
    <citation type="submission" date="2014-04" db="EMBL/GenBank/DDBJ databases">
        <authorList>
            <consortium name="DOE Joint Genome Institute"/>
            <person name="Kuo A."/>
            <person name="Kohler A."/>
            <person name="Costa M.D."/>
            <person name="Nagy L.G."/>
            <person name="Floudas D."/>
            <person name="Copeland A."/>
            <person name="Barry K.W."/>
            <person name="Cichocki N."/>
            <person name="Veneault-Fourrey C."/>
            <person name="LaButti K."/>
            <person name="Lindquist E.A."/>
            <person name="Lipzen A."/>
            <person name="Lundell T."/>
            <person name="Morin E."/>
            <person name="Murat C."/>
            <person name="Sun H."/>
            <person name="Tunlid A."/>
            <person name="Henrissat B."/>
            <person name="Grigoriev I.V."/>
            <person name="Hibbett D.S."/>
            <person name="Martin F."/>
            <person name="Nordberg H.P."/>
            <person name="Cantor M.N."/>
            <person name="Hua S.X."/>
        </authorList>
    </citation>
    <scope>NUCLEOTIDE SEQUENCE [LARGE SCALE GENOMIC DNA]</scope>
    <source>
        <strain evidence="4 5">Marx 270</strain>
    </source>
</reference>
<dbReference type="Proteomes" id="UP000054217">
    <property type="component" value="Unassembled WGS sequence"/>
</dbReference>
<gene>
    <name evidence="4" type="ORF">M404DRAFT_135680</name>
</gene>
<sequence>MATSVKIVEGEADFPVPSAGKPCKTWYKVYGDLKSGALPLVILHGGPGATHDYVENISQLAYLYGIPVVVYDQLGNGLSTHLPEKMGDTGFWTVQLFIDELHNLLNHLDIHGSYDLLGQSWGGMLAAAFAVQQPVGLKKLIIANSPASMQLWMEATARLRLQLPQDVQDTLDKHEAEGTTADEAYQRAKLVFYEHFLCRKVPMPEPVKTSFAWIKKDPTVSMTMNGPDEFVIVGSLKTWSIIDELHKINATTLLINGRYDEAQDSAVEPFFQHIPKVKWVQFAESSHCPQLEEPERFMEVVGNFLLQNY</sequence>
<organism evidence="4 5">
    <name type="scientific">Pisolithus tinctorius Marx 270</name>
    <dbReference type="NCBI Taxonomy" id="870435"/>
    <lineage>
        <taxon>Eukaryota</taxon>
        <taxon>Fungi</taxon>
        <taxon>Dikarya</taxon>
        <taxon>Basidiomycota</taxon>
        <taxon>Agaricomycotina</taxon>
        <taxon>Agaricomycetes</taxon>
        <taxon>Agaricomycetidae</taxon>
        <taxon>Boletales</taxon>
        <taxon>Sclerodermatineae</taxon>
        <taxon>Pisolithaceae</taxon>
        <taxon>Pisolithus</taxon>
    </lineage>
</organism>
<proteinExistence type="inferred from homology"/>
<dbReference type="PRINTS" id="PR00793">
    <property type="entry name" value="PROAMNOPTASE"/>
</dbReference>
<dbReference type="STRING" id="870435.A0A0C3P4A5"/>
<protein>
    <recommendedName>
        <fullName evidence="3">AB hydrolase-1 domain-containing protein</fullName>
    </recommendedName>
</protein>
<evidence type="ECO:0000313" key="4">
    <source>
        <dbReference type="EMBL" id="KIO07855.1"/>
    </source>
</evidence>
<keyword evidence="2" id="KW-0378">Hydrolase</keyword>
<dbReference type="GO" id="GO:0006508">
    <property type="term" value="P:proteolysis"/>
    <property type="evidence" value="ECO:0007669"/>
    <property type="project" value="InterPro"/>
</dbReference>
<dbReference type="GO" id="GO:0008233">
    <property type="term" value="F:peptidase activity"/>
    <property type="evidence" value="ECO:0007669"/>
    <property type="project" value="InterPro"/>
</dbReference>
<accession>A0A0C3P4A5</accession>
<dbReference type="InterPro" id="IPR029058">
    <property type="entry name" value="AB_hydrolase_fold"/>
</dbReference>
<dbReference type="PANTHER" id="PTHR43194">
    <property type="entry name" value="HYDROLASE ALPHA/BETA FOLD FAMILY"/>
    <property type="match status" value="1"/>
</dbReference>
<dbReference type="InterPro" id="IPR000073">
    <property type="entry name" value="AB_hydrolase_1"/>
</dbReference>
<evidence type="ECO:0000313" key="5">
    <source>
        <dbReference type="Proteomes" id="UP000054217"/>
    </source>
</evidence>
<dbReference type="InterPro" id="IPR005945">
    <property type="entry name" value="Pro_imino_pep"/>
</dbReference>
<dbReference type="NCBIfam" id="TIGR01250">
    <property type="entry name" value="pro_imino_pep_2"/>
    <property type="match status" value="1"/>
</dbReference>
<dbReference type="InParanoid" id="A0A0C3P4A5"/>
<dbReference type="PIRSF" id="PIRSF005539">
    <property type="entry name" value="Pept_S33_TRI_F1"/>
    <property type="match status" value="1"/>
</dbReference>
<dbReference type="OrthoDB" id="190201at2759"/>
<feature type="domain" description="AB hydrolase-1" evidence="3">
    <location>
        <begin position="39"/>
        <end position="294"/>
    </location>
</feature>
<dbReference type="HOGENOM" id="CLU_020336_15_1_1"/>
<comment type="similarity">
    <text evidence="1">Belongs to the peptidase S33 family.</text>
</comment>
<dbReference type="Pfam" id="PF00561">
    <property type="entry name" value="Abhydrolase_1"/>
    <property type="match status" value="1"/>
</dbReference>